<evidence type="ECO:0000313" key="4">
    <source>
        <dbReference type="EMBL" id="KAK1647717.1"/>
    </source>
</evidence>
<feature type="coiled-coil region" evidence="1">
    <location>
        <begin position="476"/>
        <end position="530"/>
    </location>
</feature>
<reference evidence="4" key="1">
    <citation type="submission" date="2023-07" db="EMBL/GenBank/DDBJ databases">
        <title>A chromosome-level genome assembly of Lolium multiflorum.</title>
        <authorList>
            <person name="Chen Y."/>
            <person name="Copetti D."/>
            <person name="Kolliker R."/>
            <person name="Studer B."/>
        </authorList>
    </citation>
    <scope>NUCLEOTIDE SEQUENCE</scope>
    <source>
        <strain evidence="4">02402/16</strain>
        <tissue evidence="4">Leaf</tissue>
    </source>
</reference>
<keyword evidence="1" id="KW-0175">Coiled coil</keyword>
<dbReference type="PANTHER" id="PTHR33026:SF7">
    <property type="entry name" value="OS03G0100275 PROTEIN"/>
    <property type="match status" value="1"/>
</dbReference>
<dbReference type="Pfam" id="PF04195">
    <property type="entry name" value="Transposase_28"/>
    <property type="match status" value="1"/>
</dbReference>
<organism evidence="4 5">
    <name type="scientific">Lolium multiflorum</name>
    <name type="common">Italian ryegrass</name>
    <name type="synonym">Lolium perenne subsp. multiflorum</name>
    <dbReference type="NCBI Taxonomy" id="4521"/>
    <lineage>
        <taxon>Eukaryota</taxon>
        <taxon>Viridiplantae</taxon>
        <taxon>Streptophyta</taxon>
        <taxon>Embryophyta</taxon>
        <taxon>Tracheophyta</taxon>
        <taxon>Spermatophyta</taxon>
        <taxon>Magnoliopsida</taxon>
        <taxon>Liliopsida</taxon>
        <taxon>Poales</taxon>
        <taxon>Poaceae</taxon>
        <taxon>BOP clade</taxon>
        <taxon>Pooideae</taxon>
        <taxon>Poodae</taxon>
        <taxon>Poeae</taxon>
        <taxon>Poeae Chloroplast Group 2 (Poeae type)</taxon>
        <taxon>Loliodinae</taxon>
        <taxon>Loliinae</taxon>
        <taxon>Lolium</taxon>
    </lineage>
</organism>
<feature type="coiled-coil region" evidence="1">
    <location>
        <begin position="729"/>
        <end position="788"/>
    </location>
</feature>
<feature type="compositionally biased region" description="Pro residues" evidence="2">
    <location>
        <begin position="444"/>
        <end position="456"/>
    </location>
</feature>
<evidence type="ECO:0000259" key="3">
    <source>
        <dbReference type="Pfam" id="PF04195"/>
    </source>
</evidence>
<feature type="compositionally biased region" description="Acidic residues" evidence="2">
    <location>
        <begin position="410"/>
        <end position="419"/>
    </location>
</feature>
<comment type="caution">
    <text evidence="4">The sequence shown here is derived from an EMBL/GenBank/DDBJ whole genome shotgun (WGS) entry which is preliminary data.</text>
</comment>
<keyword evidence="5" id="KW-1185">Reference proteome</keyword>
<dbReference type="Proteomes" id="UP001231189">
    <property type="component" value="Unassembled WGS sequence"/>
</dbReference>
<dbReference type="InterPro" id="IPR007321">
    <property type="entry name" value="Transposase_28"/>
</dbReference>
<protein>
    <recommendedName>
        <fullName evidence="3">Transposase (putative) gypsy type domain-containing protein</fullName>
    </recommendedName>
</protein>
<dbReference type="PANTHER" id="PTHR33026">
    <property type="entry name" value="OS06G0360600 PROTEIN"/>
    <property type="match status" value="1"/>
</dbReference>
<name>A0AAD8WBA3_LOLMU</name>
<gene>
    <name evidence="4" type="ORF">QYE76_065522</name>
</gene>
<proteinExistence type="predicted"/>
<feature type="compositionally biased region" description="Low complexity" evidence="2">
    <location>
        <begin position="352"/>
        <end position="366"/>
    </location>
</feature>
<dbReference type="AlphaFoldDB" id="A0AAD8WBA3"/>
<feature type="region of interest" description="Disordered" evidence="2">
    <location>
        <begin position="292"/>
        <end position="456"/>
    </location>
</feature>
<feature type="compositionally biased region" description="Polar residues" evidence="2">
    <location>
        <begin position="292"/>
        <end position="302"/>
    </location>
</feature>
<evidence type="ECO:0000256" key="2">
    <source>
        <dbReference type="SAM" id="MobiDB-lite"/>
    </source>
</evidence>
<feature type="domain" description="Transposase (putative) gypsy type" evidence="3">
    <location>
        <begin position="54"/>
        <end position="119"/>
    </location>
</feature>
<accession>A0AAD8WBA3</accession>
<sequence length="798" mass="88615">MAAEDLGNLEWERSKISQQDINMLKKLGISGKQDAIRFPKEESYPAPPMQYRVSFVDHLIRGLSTPIHDFLRGLLFMYGLQLHHLTPNSILHIAIFITLCESFLGVQPNWSLWKRIFFCRRNGSPNVAYNIGGVVICVRPDVEYFDVKFPDSVQGWRKKWLYIREENHGSVEDNIPPFDGAEKICRRRSWDADATDAEKAATEALMTRIHELQNTRGQELSGVQITAYFLRIRVQPLQARKNPLWMYAGEKDVDRLSVDLSVNDLAKLVRKISSLSKKDNVPTSCGVTPYSATNALPQNHATASPLPPLPEGGEVEERAVVTDDNQATSRPESEAAISRKSAASSEKDAEAEATSSTRSPPSAASPRSKRKRDEAVDTGTSKAGASRAEKTAPNAGEETLDLYDAALVSSDDEEEDAPIDETARTSTSRTLVVSEARPDGDETSPPPQNPERPTPAPFMKELVRFGTQFIGYRDYAGELEEKLAEANKRADALAIELEQSESAHTVEDLQKRLDDAKKALEENVTQHSAREEEILSRLETQSRRFVRRTHQEYELDNPEDDELLDALSLLEIHGTEARNGLAEAEAGLSRLFPYFFHKKEEPAVFIDLAKCFTGNEDLGLQLRQEGLKVGVEGTMALIAESQQQVDWSRVGDTGKIETKKWQSLIKAAKPNSKKILATLGYKPAPAPSSSKPELIFDNYTSTPGPSEVFPSSRSKKNAVAVEFVEGSPSKNSAQDLEELRQQLQSTKKQSLMLMEQSQKSSERAKIALQQAQDAIAEKDSAVAEAAAATSRENFMLNC</sequence>
<evidence type="ECO:0000313" key="5">
    <source>
        <dbReference type="Proteomes" id="UP001231189"/>
    </source>
</evidence>
<evidence type="ECO:0000256" key="1">
    <source>
        <dbReference type="SAM" id="Coils"/>
    </source>
</evidence>
<dbReference type="EMBL" id="JAUUTY010000004">
    <property type="protein sequence ID" value="KAK1647717.1"/>
    <property type="molecule type" value="Genomic_DNA"/>
</dbReference>